<evidence type="ECO:0000313" key="2">
    <source>
        <dbReference type="EMBL" id="CAD8932607.1"/>
    </source>
</evidence>
<sequence length="175" mass="18708">MILCAVTILTVIDTAILIKVFNLLVCFSYPFHGADIVGEGNNAKISTVWEHSCVVHGSDGGAVSRILATVLLLSLLLYLLLPFNDNEVVPADAGQLLAEDDDEDNDMEDENEEDMWLMPRGGGGDGSVVEAGVAVLDDIDWDQLSLDDSTTEEAADDGEDDLLIDLEGIVIEGDG</sequence>
<keyword evidence="1" id="KW-1133">Transmembrane helix</keyword>
<reference evidence="2" key="1">
    <citation type="submission" date="2021-01" db="EMBL/GenBank/DDBJ databases">
        <authorList>
            <person name="Corre E."/>
            <person name="Pelletier E."/>
            <person name="Niang G."/>
            <person name="Scheremetjew M."/>
            <person name="Finn R."/>
            <person name="Kale V."/>
            <person name="Holt S."/>
            <person name="Cochrane G."/>
            <person name="Meng A."/>
            <person name="Brown T."/>
            <person name="Cohen L."/>
        </authorList>
    </citation>
    <scope>NUCLEOTIDE SEQUENCE</scope>
    <source>
        <strain evidence="2">ECT3854</strain>
    </source>
</reference>
<dbReference type="EMBL" id="HBFW01005648">
    <property type="protein sequence ID" value="CAD8932607.1"/>
    <property type="molecule type" value="Transcribed_RNA"/>
</dbReference>
<protein>
    <submittedName>
        <fullName evidence="2">Uncharacterized protein</fullName>
    </submittedName>
</protein>
<keyword evidence="1" id="KW-0812">Transmembrane</keyword>
<accession>A0A7S1D0S8</accession>
<name>A0A7S1D0S8_CYCTE</name>
<proteinExistence type="predicted"/>
<dbReference type="AlphaFoldDB" id="A0A7S1D0S8"/>
<keyword evidence="1" id="KW-0472">Membrane</keyword>
<feature type="transmembrane region" description="Helical" evidence="1">
    <location>
        <begin position="62"/>
        <end position="81"/>
    </location>
</feature>
<gene>
    <name evidence="2" type="ORF">CTEN0397_LOCUS3635</name>
</gene>
<evidence type="ECO:0000256" key="1">
    <source>
        <dbReference type="SAM" id="Phobius"/>
    </source>
</evidence>
<organism evidence="2">
    <name type="scientific">Cyclophora tenuis</name>
    <name type="common">Marine diatom</name>
    <dbReference type="NCBI Taxonomy" id="216820"/>
    <lineage>
        <taxon>Eukaryota</taxon>
        <taxon>Sar</taxon>
        <taxon>Stramenopiles</taxon>
        <taxon>Ochrophyta</taxon>
        <taxon>Bacillariophyta</taxon>
        <taxon>Fragilariophyceae</taxon>
        <taxon>Fragilariophycidae</taxon>
        <taxon>Cyclophorales</taxon>
        <taxon>Cyclophoraceae</taxon>
        <taxon>Cyclophora</taxon>
    </lineage>
</organism>